<evidence type="ECO:0008006" key="5">
    <source>
        <dbReference type="Google" id="ProtNLM"/>
    </source>
</evidence>
<keyword evidence="4" id="KW-1185">Reference proteome</keyword>
<sequence length="356" mass="40587">MFGFSIYLNQPLTNSKQVYIEQMAAQGFQGIFTSLQIPEENSNEYKTYLTSLGSVAQANHLDLMVDISLESLSKAGFSLTNLEQVKAVGVTGLRIDGGIDNQKIAELSQTIRVGLNASTITEEDVRELQNYQADFNKIEAWHNYYPRPETGISAEFFSQKNAWLKQLGLKTVAFVPGDENLRQPLFEGLPTLEDHRRVTPLAGALDLFQMQTDSVYIGDEGLSQRAREQFLMYQEEQKILLFAEEVQSGYEQWVIRSHVNRKDVARDVFRSEQARLWGIKHIKAENCVKRVRGSITMDNQNYGRYLGELQIAKRDLAADKKVNVIGKICHDDLPLLQHLNSAQEIEIRKNKKRIEE</sequence>
<dbReference type="EMBL" id="AJAP01000004">
    <property type="protein sequence ID" value="EOH90338.1"/>
    <property type="molecule type" value="Genomic_DNA"/>
</dbReference>
<feature type="domain" description="6-phospho-N-acetylmuramidase C-terminal" evidence="1">
    <location>
        <begin position="244"/>
        <end position="347"/>
    </location>
</feature>
<proteinExistence type="predicted"/>
<accession>R2Q4V5</accession>
<dbReference type="Proteomes" id="UP000013777">
    <property type="component" value="Unassembled WGS sequence"/>
</dbReference>
<comment type="caution">
    <text evidence="3">The sequence shown here is derived from an EMBL/GenBank/DDBJ whole genome shotgun (WGS) entry which is preliminary data.</text>
</comment>
<dbReference type="HOGENOM" id="CLU_065324_0_0_9"/>
<evidence type="ECO:0000259" key="1">
    <source>
        <dbReference type="Pfam" id="PF05913"/>
    </source>
</evidence>
<dbReference type="STRING" id="57732.RU94_GL002197"/>
<reference evidence="3 4" key="1">
    <citation type="submission" date="2013-02" db="EMBL/GenBank/DDBJ databases">
        <title>The Genome Sequence of Enterococcus asini ATCC_700915.</title>
        <authorList>
            <consortium name="The Broad Institute Genome Sequencing Platform"/>
            <consortium name="The Broad Institute Genome Sequencing Center for Infectious Disease"/>
            <person name="Earl A.M."/>
            <person name="Gilmore M.S."/>
            <person name="Lebreton F."/>
            <person name="Walker B."/>
            <person name="Young S.K."/>
            <person name="Zeng Q."/>
            <person name="Gargeya S."/>
            <person name="Fitzgerald M."/>
            <person name="Haas B."/>
            <person name="Abouelleil A."/>
            <person name="Alvarado L."/>
            <person name="Arachchi H.M."/>
            <person name="Berlin A.M."/>
            <person name="Chapman S.B."/>
            <person name="Dewar J."/>
            <person name="Goldberg J."/>
            <person name="Griggs A."/>
            <person name="Gujja S."/>
            <person name="Hansen M."/>
            <person name="Howarth C."/>
            <person name="Imamovic A."/>
            <person name="Larimer J."/>
            <person name="McCowan C."/>
            <person name="Murphy C."/>
            <person name="Neiman D."/>
            <person name="Pearson M."/>
            <person name="Priest M."/>
            <person name="Roberts A."/>
            <person name="Saif S."/>
            <person name="Shea T."/>
            <person name="Sisk P."/>
            <person name="Sykes S."/>
            <person name="Wortman J."/>
            <person name="Nusbaum C."/>
            <person name="Birren B."/>
        </authorList>
    </citation>
    <scope>NUCLEOTIDE SEQUENCE [LARGE SCALE GENOMIC DNA]</scope>
    <source>
        <strain evidence="3 4">ATCC 700915</strain>
    </source>
</reference>
<dbReference type="Gene3D" id="2.40.100.10">
    <property type="entry name" value="Cyclophilin-like"/>
    <property type="match status" value="1"/>
</dbReference>
<dbReference type="RefSeq" id="WP_010752739.1">
    <property type="nucleotide sequence ID" value="NZ_ASVU01000001.1"/>
</dbReference>
<dbReference type="InterPro" id="IPR043797">
    <property type="entry name" value="MupG_N"/>
</dbReference>
<feature type="domain" description="6-phospho-N-acetylmuramidase N-terminal" evidence="2">
    <location>
        <begin position="2"/>
        <end position="230"/>
    </location>
</feature>
<dbReference type="InterPro" id="IPR043894">
    <property type="entry name" value="MupG_C"/>
</dbReference>
<dbReference type="InterPro" id="IPR017853">
    <property type="entry name" value="GH"/>
</dbReference>
<evidence type="ECO:0000259" key="2">
    <source>
        <dbReference type="Pfam" id="PF19200"/>
    </source>
</evidence>
<dbReference type="AlphaFoldDB" id="R2Q4V5"/>
<dbReference type="Pfam" id="PF05913">
    <property type="entry name" value="MupG_C"/>
    <property type="match status" value="1"/>
</dbReference>
<dbReference type="OrthoDB" id="5809921at2"/>
<dbReference type="PANTHER" id="PTHR38435">
    <property type="match status" value="1"/>
</dbReference>
<dbReference type="InterPro" id="IPR008589">
    <property type="entry name" value="MupG"/>
</dbReference>
<dbReference type="eggNOG" id="COG3589">
    <property type="taxonomic scope" value="Bacteria"/>
</dbReference>
<dbReference type="PATRIC" id="fig|1158606.3.peg.54"/>
<evidence type="ECO:0000313" key="3">
    <source>
        <dbReference type="EMBL" id="EOH90338.1"/>
    </source>
</evidence>
<name>R2Q4V5_9ENTE</name>
<dbReference type="GeneID" id="78364259"/>
<dbReference type="SUPFAM" id="SSF51445">
    <property type="entry name" value="(Trans)glycosidases"/>
    <property type="match status" value="1"/>
</dbReference>
<dbReference type="Gene3D" id="3.20.20.70">
    <property type="entry name" value="Aldolase class I"/>
    <property type="match status" value="1"/>
</dbReference>
<dbReference type="PANTHER" id="PTHR38435:SF2">
    <property type="entry name" value="DUF871 DOMAIN-CONTAINING PROTEIN"/>
    <property type="match status" value="1"/>
</dbReference>
<dbReference type="Pfam" id="PF19200">
    <property type="entry name" value="MupG_N"/>
    <property type="match status" value="1"/>
</dbReference>
<dbReference type="SUPFAM" id="SSF50891">
    <property type="entry name" value="Cyclophilin-like"/>
    <property type="match status" value="1"/>
</dbReference>
<protein>
    <recommendedName>
        <fullName evidence="5">Outer surface protein</fullName>
    </recommendedName>
</protein>
<dbReference type="InterPro" id="IPR029000">
    <property type="entry name" value="Cyclophilin-like_dom_sf"/>
</dbReference>
<evidence type="ECO:0000313" key="4">
    <source>
        <dbReference type="Proteomes" id="UP000013777"/>
    </source>
</evidence>
<organism evidence="3 4">
    <name type="scientific">Enterococcus asini ATCC 700915</name>
    <dbReference type="NCBI Taxonomy" id="1158606"/>
    <lineage>
        <taxon>Bacteria</taxon>
        <taxon>Bacillati</taxon>
        <taxon>Bacillota</taxon>
        <taxon>Bacilli</taxon>
        <taxon>Lactobacillales</taxon>
        <taxon>Enterococcaceae</taxon>
        <taxon>Enterococcus</taxon>
    </lineage>
</organism>
<gene>
    <name evidence="3" type="ORF">UAS_00063</name>
</gene>
<dbReference type="InterPro" id="IPR013785">
    <property type="entry name" value="Aldolase_TIM"/>
</dbReference>